<proteinExistence type="predicted"/>
<sequence length="124" mass="13915">MVLMGPNMNLERVENDSPKHYVSPTVGVSKYKWGVAVENVEFQSQDKPLLSGRKLRTRKKRARMIMVHNPAEWNVPFSSKRKGIHDGGGREKEGNKARVAPLDTNNVAYSFDLAEAAGQSFQET</sequence>
<evidence type="ECO:0000256" key="1">
    <source>
        <dbReference type="SAM" id="MobiDB-lite"/>
    </source>
</evidence>
<feature type="region of interest" description="Disordered" evidence="1">
    <location>
        <begin position="76"/>
        <end position="97"/>
    </location>
</feature>
<feature type="compositionally biased region" description="Basic and acidic residues" evidence="1">
    <location>
        <begin position="84"/>
        <end position="96"/>
    </location>
</feature>
<evidence type="ECO:0000313" key="2">
    <source>
        <dbReference type="EMBL" id="CAK9314049.1"/>
    </source>
</evidence>
<evidence type="ECO:0000313" key="3">
    <source>
        <dbReference type="Proteomes" id="UP001642487"/>
    </source>
</evidence>
<gene>
    <name evidence="2" type="ORF">CITCOLO1_LOCUS5790</name>
</gene>
<reference evidence="2 3" key="1">
    <citation type="submission" date="2024-03" db="EMBL/GenBank/DDBJ databases">
        <authorList>
            <person name="Gkanogiannis A."/>
            <person name="Becerra Lopez-Lavalle L."/>
        </authorList>
    </citation>
    <scope>NUCLEOTIDE SEQUENCE [LARGE SCALE GENOMIC DNA]</scope>
</reference>
<name>A0ABP0Y0Y7_9ROSI</name>
<dbReference type="EMBL" id="OZ021745">
    <property type="protein sequence ID" value="CAK9314049.1"/>
    <property type="molecule type" value="Genomic_DNA"/>
</dbReference>
<protein>
    <submittedName>
        <fullName evidence="2">Uncharacterized protein</fullName>
    </submittedName>
</protein>
<dbReference type="Proteomes" id="UP001642487">
    <property type="component" value="Chromosome 11"/>
</dbReference>
<keyword evidence="3" id="KW-1185">Reference proteome</keyword>
<organism evidence="2 3">
    <name type="scientific">Citrullus colocynthis</name>
    <name type="common">colocynth</name>
    <dbReference type="NCBI Taxonomy" id="252529"/>
    <lineage>
        <taxon>Eukaryota</taxon>
        <taxon>Viridiplantae</taxon>
        <taxon>Streptophyta</taxon>
        <taxon>Embryophyta</taxon>
        <taxon>Tracheophyta</taxon>
        <taxon>Spermatophyta</taxon>
        <taxon>Magnoliopsida</taxon>
        <taxon>eudicotyledons</taxon>
        <taxon>Gunneridae</taxon>
        <taxon>Pentapetalae</taxon>
        <taxon>rosids</taxon>
        <taxon>fabids</taxon>
        <taxon>Cucurbitales</taxon>
        <taxon>Cucurbitaceae</taxon>
        <taxon>Benincaseae</taxon>
        <taxon>Citrullus</taxon>
    </lineage>
</organism>
<accession>A0ABP0Y0Y7</accession>